<evidence type="ECO:0000256" key="6">
    <source>
        <dbReference type="ARBA" id="ARBA00023157"/>
    </source>
</evidence>
<keyword evidence="8" id="KW-0496">Mitochondrion</keyword>
<evidence type="ECO:0000259" key="10">
    <source>
        <dbReference type="Pfam" id="PF02953"/>
    </source>
</evidence>
<evidence type="ECO:0000313" key="11">
    <source>
        <dbReference type="EMBL" id="CAF9906212.1"/>
    </source>
</evidence>
<evidence type="ECO:0000313" key="12">
    <source>
        <dbReference type="Proteomes" id="UP000664534"/>
    </source>
</evidence>
<evidence type="ECO:0000256" key="2">
    <source>
        <dbReference type="ARBA" id="ARBA00006720"/>
    </source>
</evidence>
<comment type="subunit">
    <text evidence="8">Heterohexamer.</text>
</comment>
<keyword evidence="4 8" id="KW-0653">Protein transport</keyword>
<protein>
    <recommendedName>
        <fullName evidence="8">Mitochondrial import inner membrane translocase subunit</fullName>
    </recommendedName>
</protein>
<dbReference type="GO" id="GO:0015031">
    <property type="term" value="P:protein transport"/>
    <property type="evidence" value="ECO:0007669"/>
    <property type="project" value="UniProtKB-KW"/>
</dbReference>
<keyword evidence="8" id="KW-0813">Transport</keyword>
<evidence type="ECO:0000256" key="9">
    <source>
        <dbReference type="SAM" id="MobiDB-lite"/>
    </source>
</evidence>
<dbReference type="EMBL" id="CAJPDT010000002">
    <property type="protein sequence ID" value="CAF9906212.1"/>
    <property type="molecule type" value="Genomic_DNA"/>
</dbReference>
<dbReference type="Proteomes" id="UP000664534">
    <property type="component" value="Unassembled WGS sequence"/>
</dbReference>
<dbReference type="AlphaFoldDB" id="A0A8H3ELE6"/>
<proteinExistence type="inferred from homology"/>
<sequence>MDQRQTQVDIDRLSDSDKRDLQQSINNEMQKAKIQESVHELTDICWKKCVTGSISSGSLDRKEEPCIQNCVERFLDANEAVLKHLSVMRGQGGM</sequence>
<keyword evidence="6 8" id="KW-1015">Disulfide bond</keyword>
<organism evidence="11 12">
    <name type="scientific">Imshaugia aleurites</name>
    <dbReference type="NCBI Taxonomy" id="172621"/>
    <lineage>
        <taxon>Eukaryota</taxon>
        <taxon>Fungi</taxon>
        <taxon>Dikarya</taxon>
        <taxon>Ascomycota</taxon>
        <taxon>Pezizomycotina</taxon>
        <taxon>Lecanoromycetes</taxon>
        <taxon>OSLEUM clade</taxon>
        <taxon>Lecanoromycetidae</taxon>
        <taxon>Lecanorales</taxon>
        <taxon>Lecanorineae</taxon>
        <taxon>Parmeliaceae</taxon>
        <taxon>Imshaugia</taxon>
    </lineage>
</organism>
<dbReference type="InterPro" id="IPR035427">
    <property type="entry name" value="Tim10-like_dom_sf"/>
</dbReference>
<evidence type="ECO:0000256" key="7">
    <source>
        <dbReference type="ARBA" id="ARBA00023186"/>
    </source>
</evidence>
<dbReference type="SUPFAM" id="SSF144122">
    <property type="entry name" value="Tim10-like"/>
    <property type="match status" value="1"/>
</dbReference>
<reference evidence="11" key="1">
    <citation type="submission" date="2021-03" db="EMBL/GenBank/DDBJ databases">
        <authorList>
            <person name="Tagirdzhanova G."/>
        </authorList>
    </citation>
    <scope>NUCLEOTIDE SEQUENCE</scope>
</reference>
<name>A0A8H3ELE6_9LECA</name>
<evidence type="ECO:0000256" key="4">
    <source>
        <dbReference type="ARBA" id="ARBA00022927"/>
    </source>
</evidence>
<feature type="domain" description="Tim10-like" evidence="10">
    <location>
        <begin position="23"/>
        <end position="85"/>
    </location>
</feature>
<comment type="subcellular location">
    <subcellularLocation>
        <location evidence="1 8">Mitochondrion inner membrane</location>
        <topology evidence="1 8">Peripheral membrane protein</topology>
        <orientation evidence="1 8">Intermembrane side</orientation>
    </subcellularLocation>
</comment>
<dbReference type="InterPro" id="IPR004217">
    <property type="entry name" value="Tim10-like"/>
</dbReference>
<evidence type="ECO:0000256" key="3">
    <source>
        <dbReference type="ARBA" id="ARBA00022792"/>
    </source>
</evidence>
<gene>
    <name evidence="11" type="primary">TIM8</name>
    <name evidence="11" type="ORF">IMSHALPRED_004132</name>
</gene>
<keyword evidence="3 8" id="KW-0999">Mitochondrion inner membrane</keyword>
<accession>A0A8H3ELE6</accession>
<comment type="caution">
    <text evidence="11">The sequence shown here is derived from an EMBL/GenBank/DDBJ whole genome shotgun (WGS) entry which is preliminary data.</text>
</comment>
<feature type="region of interest" description="Disordered" evidence="9">
    <location>
        <begin position="1"/>
        <end position="20"/>
    </location>
</feature>
<dbReference type="Gene3D" id="1.10.287.810">
    <property type="entry name" value="Mitochondrial import inner membrane translocase subunit tim13 like domains"/>
    <property type="match status" value="1"/>
</dbReference>
<comment type="domain">
    <text evidence="8">The twin CX3C motif contains 4 conserved Cys residues that form 2 disulfide bonds in the mitochondrial intermembrane space.</text>
</comment>
<keyword evidence="7 8" id="KW-0143">Chaperone</keyword>
<keyword evidence="5 8" id="KW-0811">Translocation</keyword>
<evidence type="ECO:0000256" key="5">
    <source>
        <dbReference type="ARBA" id="ARBA00023010"/>
    </source>
</evidence>
<comment type="function">
    <text evidence="8">Mitochondrial intermembrane chaperone that participates in the import and insertion of some multi-pass transmembrane proteins into the mitochondrial inner membrane. Also required for the transfer of beta-barrel precursors from the TOM complex to the sorting and assembly machinery (SAM complex) of the outer membrane. Acts as a chaperone-like protein that protects the hydrophobic precursors from aggregation and guide them through the mitochondrial intermembrane space.</text>
</comment>
<dbReference type="Pfam" id="PF02953">
    <property type="entry name" value="zf-Tim10_DDP"/>
    <property type="match status" value="1"/>
</dbReference>
<dbReference type="OrthoDB" id="344165at2759"/>
<dbReference type="GO" id="GO:0005743">
    <property type="term" value="C:mitochondrial inner membrane"/>
    <property type="evidence" value="ECO:0007669"/>
    <property type="project" value="UniProtKB-SubCell"/>
</dbReference>
<keyword evidence="12" id="KW-1185">Reference proteome</keyword>
<evidence type="ECO:0000256" key="8">
    <source>
        <dbReference type="RuleBase" id="RU367043"/>
    </source>
</evidence>
<comment type="similarity">
    <text evidence="2 8">Belongs to the small Tim family.</text>
</comment>
<keyword evidence="3 8" id="KW-0472">Membrane</keyword>
<evidence type="ECO:0000256" key="1">
    <source>
        <dbReference type="ARBA" id="ARBA00004137"/>
    </source>
</evidence>